<dbReference type="Gene3D" id="2.60.40.1180">
    <property type="entry name" value="Golgi alpha-mannosidase II"/>
    <property type="match status" value="1"/>
</dbReference>
<comment type="similarity">
    <text evidence="1 2">Belongs to the glycosyl hydrolase 31 family.</text>
</comment>
<dbReference type="SUPFAM" id="SSF51445">
    <property type="entry name" value="(Trans)glycosidases"/>
    <property type="match status" value="1"/>
</dbReference>
<evidence type="ECO:0000259" key="4">
    <source>
        <dbReference type="Pfam" id="PF13802"/>
    </source>
</evidence>
<dbReference type="EC" id="3.2.1.177" evidence="6"/>
<dbReference type="CDD" id="cd14752">
    <property type="entry name" value="GH31_N"/>
    <property type="match status" value="1"/>
</dbReference>
<feature type="domain" description="Glycoside hydrolase family 31 TIM barrel" evidence="3">
    <location>
        <begin position="245"/>
        <end position="579"/>
    </location>
</feature>
<dbReference type="InterPro" id="IPR017853">
    <property type="entry name" value="GH"/>
</dbReference>
<dbReference type="Pfam" id="PF21365">
    <property type="entry name" value="Glyco_hydro_31_3rd"/>
    <property type="match status" value="1"/>
</dbReference>
<proteinExistence type="inferred from homology"/>
<dbReference type="RefSeq" id="WP_188776296.1">
    <property type="nucleotide sequence ID" value="NZ_BMMB01000006.1"/>
</dbReference>
<accession>A0ABU1IY45</accession>
<dbReference type="InterPro" id="IPR051816">
    <property type="entry name" value="Glycosyl_Hydrolase_31"/>
</dbReference>
<dbReference type="InterPro" id="IPR025887">
    <property type="entry name" value="Glyco_hydro_31_N_dom"/>
</dbReference>
<dbReference type="SUPFAM" id="SSF74650">
    <property type="entry name" value="Galactose mutarotase-like"/>
    <property type="match status" value="1"/>
</dbReference>
<feature type="domain" description="Glycoside hydrolase family 31 N-terminal" evidence="4">
    <location>
        <begin position="26"/>
        <end position="200"/>
    </location>
</feature>
<dbReference type="Pfam" id="PF01055">
    <property type="entry name" value="Glyco_hydro_31_2nd"/>
    <property type="match status" value="1"/>
</dbReference>
<reference evidence="6 7" key="1">
    <citation type="submission" date="2023-07" db="EMBL/GenBank/DDBJ databases">
        <title>Genomic Encyclopedia of Type Strains, Phase IV (KMG-IV): sequencing the most valuable type-strain genomes for metagenomic binning, comparative biology and taxonomic classification.</title>
        <authorList>
            <person name="Goeker M."/>
        </authorList>
    </citation>
    <scope>NUCLEOTIDE SEQUENCE [LARGE SCALE GENOMIC DNA]</scope>
    <source>
        <strain evidence="6 7">DSM 22170</strain>
    </source>
</reference>
<evidence type="ECO:0000256" key="1">
    <source>
        <dbReference type="ARBA" id="ARBA00007806"/>
    </source>
</evidence>
<dbReference type="GO" id="GO:0061634">
    <property type="term" value="F:alpha-D-xyloside xylohydrolase"/>
    <property type="evidence" value="ECO:0007669"/>
    <property type="project" value="UniProtKB-EC"/>
</dbReference>
<dbReference type="InterPro" id="IPR011013">
    <property type="entry name" value="Gal_mutarotase_sf_dom"/>
</dbReference>
<feature type="domain" description="Glycosyl hydrolase family 31 C-terminal" evidence="5">
    <location>
        <begin position="590"/>
        <end position="673"/>
    </location>
</feature>
<dbReference type="Gene3D" id="2.60.40.1760">
    <property type="entry name" value="glycosyl hydrolase (family 31)"/>
    <property type="match status" value="1"/>
</dbReference>
<dbReference type="PANTHER" id="PTHR43863:SF2">
    <property type="entry name" value="MALTASE-GLUCOAMYLASE"/>
    <property type="match status" value="1"/>
</dbReference>
<dbReference type="InterPro" id="IPR048395">
    <property type="entry name" value="Glyco_hydro_31_C"/>
</dbReference>
<evidence type="ECO:0000259" key="5">
    <source>
        <dbReference type="Pfam" id="PF21365"/>
    </source>
</evidence>
<keyword evidence="2 6" id="KW-0378">Hydrolase</keyword>
<dbReference type="InterPro" id="IPR013780">
    <property type="entry name" value="Glyco_hydro_b"/>
</dbReference>
<name>A0ABU1IY45_9BACL</name>
<sequence length="695" mass="79624">MIHAESNRLIFEYANEYLVVEPWLQDSIRVRSTMYPQLQAEAGALLDLPTEEVSTANVRVKPSGFAYLTNGNITAVLDPNGKLTFLNREGEILLEEYNRSHQSTPKETDEETHFRSRTHFNSALRIAAREFKPLVGGDYSLTMRFEAADDERIYGMGQYQQDILNVKHCTLELAHRNSQASVPFALSSRGYGFLWNNPAIGEVTFGKNRTEWHALSTKQLDYWITAGDTPAAIVERYADATGKVPMMPDYGMGFWQCKLRYRTQEELLHIAREYKRRELPIDVIVVDFFHWTKQGDFRFDPEYWPDPEGMVRELKDMGIELMVSVWPTIDKTSENFDEMREQGLLVRTERGVYVTMEFYGSTVFFDATNPKARAYVWDKVKQNYYDKGIRIFWLDEAEPEYTVYDFDNYRYYEGSNLQVGNKYPAMYSQTFYDGMKSENQEQIINLVRAAWAGSQRYGALVWSGDIDSSFASMRNQLAIGLNMGIAGIPWWTTDIGGFHGGDPANPSFRECLIRWFQFGVFCPVFRLHGDRHPQSGPIGPSGGGMCFSGADNEVWSFGEEAYGILSRYMQLREALRPYITERMQDAHEKGSPVIRPLFYDFPHDAASWLVEDTYMFGPHLLVAPILEQDQRTRSVYLPKGTDWTDAWSGTVHTGGQTITAEAPLHITPVYIRQSEAAAWRQAFSDTLTSLQSAGY</sequence>
<keyword evidence="7" id="KW-1185">Reference proteome</keyword>
<dbReference type="Gene3D" id="3.20.20.80">
    <property type="entry name" value="Glycosidases"/>
    <property type="match status" value="1"/>
</dbReference>
<organism evidence="6 7">
    <name type="scientific">Paenibacillus hunanensis</name>
    <dbReference type="NCBI Taxonomy" id="539262"/>
    <lineage>
        <taxon>Bacteria</taxon>
        <taxon>Bacillati</taxon>
        <taxon>Bacillota</taxon>
        <taxon>Bacilli</taxon>
        <taxon>Bacillales</taxon>
        <taxon>Paenibacillaceae</taxon>
        <taxon>Paenibacillus</taxon>
    </lineage>
</organism>
<dbReference type="PANTHER" id="PTHR43863">
    <property type="entry name" value="HYDROLASE, PUTATIVE (AFU_ORTHOLOGUE AFUA_1G03140)-RELATED"/>
    <property type="match status" value="1"/>
</dbReference>
<keyword evidence="2 6" id="KW-0326">Glycosidase</keyword>
<evidence type="ECO:0000259" key="3">
    <source>
        <dbReference type="Pfam" id="PF01055"/>
    </source>
</evidence>
<dbReference type="InterPro" id="IPR000322">
    <property type="entry name" value="Glyco_hydro_31_TIM"/>
</dbReference>
<comment type="caution">
    <text evidence="6">The sequence shown here is derived from an EMBL/GenBank/DDBJ whole genome shotgun (WGS) entry which is preliminary data.</text>
</comment>
<evidence type="ECO:0000256" key="2">
    <source>
        <dbReference type="RuleBase" id="RU361185"/>
    </source>
</evidence>
<dbReference type="Pfam" id="PF13802">
    <property type="entry name" value="Gal_mutarotas_2"/>
    <property type="match status" value="1"/>
</dbReference>
<protein>
    <submittedName>
        <fullName evidence="6">Alpha-D-xyloside xylohydrolase</fullName>
        <ecNumber evidence="6">3.2.1.177</ecNumber>
    </submittedName>
</protein>
<dbReference type="CDD" id="cd06591">
    <property type="entry name" value="GH31_xylosidase_XylS"/>
    <property type="match status" value="1"/>
</dbReference>
<evidence type="ECO:0000313" key="7">
    <source>
        <dbReference type="Proteomes" id="UP001185028"/>
    </source>
</evidence>
<evidence type="ECO:0000313" key="6">
    <source>
        <dbReference type="EMBL" id="MDR6244181.1"/>
    </source>
</evidence>
<dbReference type="EMBL" id="JAVDQH010000007">
    <property type="protein sequence ID" value="MDR6244181.1"/>
    <property type="molecule type" value="Genomic_DNA"/>
</dbReference>
<dbReference type="SUPFAM" id="SSF51011">
    <property type="entry name" value="Glycosyl hydrolase domain"/>
    <property type="match status" value="1"/>
</dbReference>
<gene>
    <name evidence="6" type="ORF">JOC58_002074</name>
</gene>
<dbReference type="Proteomes" id="UP001185028">
    <property type="component" value="Unassembled WGS sequence"/>
</dbReference>